<protein>
    <submittedName>
        <fullName evidence="2">Uncharacterized protein</fullName>
    </submittedName>
</protein>
<sequence length="202" mass="22341">MALRVARTRLGAAGVRGARCAPRRGLRVVFRRVARLGARAVAGSAARLARRSHRERACEGQRRALDGVDRSDRRGWAAQPLRLDRRGHQQHGYAAHWGEARHYHAQGHPPRASAETRTPVHHCAGPAHDLHQRRAATGPPGAWVDELRPEPQLPRVRRDGAPARGRQHPRQLGRRGVVCRPDRPARPAATRVGQRSGPDRAA</sequence>
<proteinExistence type="predicted"/>
<dbReference type="AlphaFoldDB" id="A0A7D8V161"/>
<gene>
    <name evidence="2" type="ORF">VHUM_02059</name>
</gene>
<feature type="region of interest" description="Disordered" evidence="1">
    <location>
        <begin position="103"/>
        <end position="202"/>
    </location>
</feature>
<dbReference type="EMBL" id="QKWK01000005">
    <property type="protein sequence ID" value="TXT10554.1"/>
    <property type="molecule type" value="Genomic_DNA"/>
</dbReference>
<keyword evidence="3" id="KW-1185">Reference proteome</keyword>
<name>A0A7D8V161_VANHU</name>
<evidence type="ECO:0000313" key="2">
    <source>
        <dbReference type="EMBL" id="TXT10554.1"/>
    </source>
</evidence>
<dbReference type="Proteomes" id="UP000473826">
    <property type="component" value="Unassembled WGS sequence"/>
</dbReference>
<organism evidence="2 3">
    <name type="scientific">Vanrija humicola</name>
    <name type="common">Yeast</name>
    <name type="synonym">Cryptococcus humicola</name>
    <dbReference type="NCBI Taxonomy" id="5417"/>
    <lineage>
        <taxon>Eukaryota</taxon>
        <taxon>Fungi</taxon>
        <taxon>Dikarya</taxon>
        <taxon>Basidiomycota</taxon>
        <taxon>Agaricomycotina</taxon>
        <taxon>Tremellomycetes</taxon>
        <taxon>Trichosporonales</taxon>
        <taxon>Trichosporonaceae</taxon>
        <taxon>Vanrija</taxon>
    </lineage>
</organism>
<reference evidence="2 3" key="1">
    <citation type="journal article" date="2019" name="PLoS Genet.">
        <title>Convergent evolution of linked mating-type loci in basidiomycete fungi.</title>
        <authorList>
            <person name="Sun S."/>
            <person name="Coelho M.A."/>
            <person name="Heitman J."/>
            <person name="Nowrousian M."/>
        </authorList>
    </citation>
    <scope>NUCLEOTIDE SEQUENCE [LARGE SCALE GENOMIC DNA]</scope>
    <source>
        <strain evidence="2 3">CBS 4282</strain>
    </source>
</reference>
<comment type="caution">
    <text evidence="2">The sequence shown here is derived from an EMBL/GenBank/DDBJ whole genome shotgun (WGS) entry which is preliminary data.</text>
</comment>
<accession>A0A7D8V161</accession>
<evidence type="ECO:0000313" key="3">
    <source>
        <dbReference type="Proteomes" id="UP000473826"/>
    </source>
</evidence>
<evidence type="ECO:0000256" key="1">
    <source>
        <dbReference type="SAM" id="MobiDB-lite"/>
    </source>
</evidence>